<dbReference type="GO" id="GO:0004521">
    <property type="term" value="F:RNA endonuclease activity"/>
    <property type="evidence" value="ECO:0007669"/>
    <property type="project" value="TreeGrafter"/>
</dbReference>
<evidence type="ECO:0000313" key="6">
    <source>
        <dbReference type="Proteomes" id="UP000219259"/>
    </source>
</evidence>
<dbReference type="GO" id="GO:0016787">
    <property type="term" value="F:hydrolase activity"/>
    <property type="evidence" value="ECO:0007669"/>
    <property type="project" value="UniProtKB-KW"/>
</dbReference>
<dbReference type="PANTHER" id="PTHR40588">
    <property type="entry name" value="MRNA INTERFERASE TOXIN YAFQ"/>
    <property type="match status" value="1"/>
</dbReference>
<dbReference type="PANTHER" id="PTHR40588:SF1">
    <property type="entry name" value="MRNA INTERFERASE TOXIN YAFQ"/>
    <property type="match status" value="1"/>
</dbReference>
<protein>
    <submittedName>
        <fullName evidence="3">Type II toxin-antitoxin system YafQ family toxin</fullName>
    </submittedName>
    <submittedName>
        <fullName evidence="4">mRNA interferase YafQ</fullName>
        <ecNumber evidence="4">3.1.-.-</ecNumber>
    </submittedName>
</protein>
<feature type="active site" description="Proton donor" evidence="2">
    <location>
        <position position="88"/>
    </location>
</feature>
<dbReference type="GO" id="GO:0006402">
    <property type="term" value="P:mRNA catabolic process"/>
    <property type="evidence" value="ECO:0007669"/>
    <property type="project" value="TreeGrafter"/>
</dbReference>
<dbReference type="Pfam" id="PF15738">
    <property type="entry name" value="YafQ_toxin"/>
    <property type="match status" value="1"/>
</dbReference>
<dbReference type="EMBL" id="NSLJ01000026">
    <property type="protein sequence ID" value="PDP43193.1"/>
    <property type="molecule type" value="Genomic_DNA"/>
</dbReference>
<dbReference type="OrthoDB" id="7030467at2"/>
<dbReference type="SUPFAM" id="SSF143011">
    <property type="entry name" value="RelE-like"/>
    <property type="match status" value="1"/>
</dbReference>
<name>A0A1D3UI58_TANFO</name>
<evidence type="ECO:0000256" key="2">
    <source>
        <dbReference type="PIRSR" id="PIRSR006156-1"/>
    </source>
</evidence>
<dbReference type="Proteomes" id="UP000182057">
    <property type="component" value="Unassembled WGS sequence"/>
</dbReference>
<dbReference type="InterPro" id="IPR004386">
    <property type="entry name" value="Toxin_YafQ-like"/>
</dbReference>
<reference evidence="3 6" key="2">
    <citation type="submission" date="2017-09" db="EMBL/GenBank/DDBJ databases">
        <title>Phase variable restriction modification systems are present in the genome sequences of periodontal pathogens Prevotella intermedia, Tannerella forsythia and Porphyromonas gingivalis.</title>
        <authorList>
            <person name="Haigh R.D."/>
            <person name="Crawford L."/>
            <person name="Ralph J."/>
            <person name="Wanford J."/>
            <person name="Vartoukian S.R."/>
            <person name="Hijazib K."/>
            <person name="Wade W."/>
            <person name="Oggioni M.R."/>
        </authorList>
    </citation>
    <scope>NUCLEOTIDE SEQUENCE [LARGE SCALE GENOMIC DNA]</scope>
    <source>
        <strain evidence="3 6">WW11663</strain>
    </source>
</reference>
<reference evidence="4 5" key="1">
    <citation type="submission" date="2016-09" db="EMBL/GenBank/DDBJ databases">
        <authorList>
            <person name="Capua I."/>
            <person name="De Benedictis P."/>
            <person name="Joannis T."/>
            <person name="Lombin L.H."/>
            <person name="Cattoli G."/>
        </authorList>
    </citation>
    <scope>NUCLEOTIDE SEQUENCE [LARGE SCALE GENOMIC DNA]</scope>
    <source>
        <strain evidence="4 5">UB20</strain>
    </source>
</reference>
<sequence>MRQIVYTGQYKRDLKRARKRRLSEEDLNEVILSLAEDRALPPERCDHALSGEFAGLRECHIHPDWLLVYEKEDSGELHILNLVRTGSHADLF</sequence>
<evidence type="ECO:0000313" key="5">
    <source>
        <dbReference type="Proteomes" id="UP000182057"/>
    </source>
</evidence>
<proteinExistence type="predicted"/>
<accession>A0A1D3UI58</accession>
<evidence type="ECO:0000313" key="4">
    <source>
        <dbReference type="EMBL" id="SCQ19840.1"/>
    </source>
</evidence>
<dbReference type="PIRSF" id="PIRSF006156">
    <property type="entry name" value="YafQ"/>
    <property type="match status" value="1"/>
</dbReference>
<dbReference type="InterPro" id="IPR035093">
    <property type="entry name" value="RelE/ParE_toxin_dom_sf"/>
</dbReference>
<dbReference type="Proteomes" id="UP000219259">
    <property type="component" value="Unassembled WGS sequence"/>
</dbReference>
<dbReference type="AlphaFoldDB" id="A0A1D3UI58"/>
<organism evidence="4 5">
    <name type="scientific">Tannerella forsythia</name>
    <name type="common">Bacteroides forsythus</name>
    <dbReference type="NCBI Taxonomy" id="28112"/>
    <lineage>
        <taxon>Bacteria</taxon>
        <taxon>Pseudomonadati</taxon>
        <taxon>Bacteroidota</taxon>
        <taxon>Bacteroidia</taxon>
        <taxon>Bacteroidales</taxon>
        <taxon>Tannerellaceae</taxon>
        <taxon>Tannerella</taxon>
    </lineage>
</organism>
<dbReference type="GeneID" id="34758146"/>
<evidence type="ECO:0000256" key="1">
    <source>
        <dbReference type="ARBA" id="ARBA00022649"/>
    </source>
</evidence>
<evidence type="ECO:0000313" key="3">
    <source>
        <dbReference type="EMBL" id="PDP43193.1"/>
    </source>
</evidence>
<dbReference type="Gene3D" id="3.30.2310.20">
    <property type="entry name" value="RelE-like"/>
    <property type="match status" value="1"/>
</dbReference>
<dbReference type="NCBIfam" id="TIGR02385">
    <property type="entry name" value="RelE_StbE"/>
    <property type="match status" value="1"/>
</dbReference>
<dbReference type="InterPro" id="IPR007712">
    <property type="entry name" value="RelE/ParE_toxin"/>
</dbReference>
<dbReference type="OMA" id="HRECHIK"/>
<keyword evidence="4" id="KW-0378">Hydrolase</keyword>
<gene>
    <name evidence="4" type="primary">yafQ</name>
    <name evidence="3" type="ORF">CLI86_09830</name>
    <name evidence="4" type="ORF">TFUB20_00833</name>
</gene>
<keyword evidence="1" id="KW-1277">Toxin-antitoxin system</keyword>
<dbReference type="EC" id="3.1.-.-" evidence="4"/>
<dbReference type="GO" id="GO:0006415">
    <property type="term" value="P:translational termination"/>
    <property type="evidence" value="ECO:0007669"/>
    <property type="project" value="TreeGrafter"/>
</dbReference>
<dbReference type="RefSeq" id="WP_014224269.1">
    <property type="nucleotide sequence ID" value="NZ_CAUTZR010000044.1"/>
</dbReference>
<dbReference type="EMBL" id="FMMM01000029">
    <property type="protein sequence ID" value="SCQ19840.1"/>
    <property type="molecule type" value="Genomic_DNA"/>
</dbReference>